<gene>
    <name evidence="8" type="ORF">AVDCRST_MAG93-5384</name>
</gene>
<reference evidence="8" key="1">
    <citation type="submission" date="2020-02" db="EMBL/GenBank/DDBJ databases">
        <authorList>
            <person name="Meier V. D."/>
        </authorList>
    </citation>
    <scope>NUCLEOTIDE SEQUENCE</scope>
    <source>
        <strain evidence="8">AVDCRST_MAG93</strain>
    </source>
</reference>
<evidence type="ECO:0000313" key="8">
    <source>
        <dbReference type="EMBL" id="CAA9313711.1"/>
    </source>
</evidence>
<evidence type="ECO:0000256" key="4">
    <source>
        <dbReference type="ARBA" id="ARBA00022692"/>
    </source>
</evidence>
<dbReference type="PANTHER" id="PTHR43867">
    <property type="entry name" value="CELLULOSE SYNTHASE CATALYTIC SUBUNIT A [UDP-FORMING]"/>
    <property type="match status" value="1"/>
</dbReference>
<dbReference type="InterPro" id="IPR050321">
    <property type="entry name" value="Glycosyltr_2/OpgH_subfam"/>
</dbReference>
<dbReference type="GO" id="GO:0016020">
    <property type="term" value="C:membrane"/>
    <property type="evidence" value="ECO:0007669"/>
    <property type="project" value="UniProtKB-SubCell"/>
</dbReference>
<dbReference type="AlphaFoldDB" id="A0A6J4KTD8"/>
<feature type="transmembrane region" description="Helical" evidence="7">
    <location>
        <begin position="306"/>
        <end position="334"/>
    </location>
</feature>
<keyword evidence="5 7" id="KW-1133">Transmembrane helix</keyword>
<keyword evidence="4 7" id="KW-0812">Transmembrane</keyword>
<feature type="transmembrane region" description="Helical" evidence="7">
    <location>
        <begin position="12"/>
        <end position="36"/>
    </location>
</feature>
<feature type="transmembrane region" description="Helical" evidence="7">
    <location>
        <begin position="378"/>
        <end position="401"/>
    </location>
</feature>
<keyword evidence="3 8" id="KW-0808">Transferase</keyword>
<dbReference type="Pfam" id="PF13641">
    <property type="entry name" value="Glyco_tranf_2_3"/>
    <property type="match status" value="1"/>
</dbReference>
<evidence type="ECO:0000256" key="1">
    <source>
        <dbReference type="ARBA" id="ARBA00004141"/>
    </source>
</evidence>
<name>A0A6J4KTD8_9CHLR</name>
<dbReference type="SUPFAM" id="SSF53448">
    <property type="entry name" value="Nucleotide-diphospho-sugar transferases"/>
    <property type="match status" value="1"/>
</dbReference>
<keyword evidence="2" id="KW-0328">Glycosyltransferase</keyword>
<evidence type="ECO:0000256" key="3">
    <source>
        <dbReference type="ARBA" id="ARBA00022679"/>
    </source>
</evidence>
<dbReference type="Gene3D" id="3.90.550.10">
    <property type="entry name" value="Spore Coat Polysaccharide Biosynthesis Protein SpsA, Chain A"/>
    <property type="match status" value="1"/>
</dbReference>
<comment type="subcellular location">
    <subcellularLocation>
        <location evidence="1">Membrane</location>
        <topology evidence="1">Multi-pass membrane protein</topology>
    </subcellularLocation>
</comment>
<organism evidence="8">
    <name type="scientific">uncultured Chloroflexia bacterium</name>
    <dbReference type="NCBI Taxonomy" id="1672391"/>
    <lineage>
        <taxon>Bacteria</taxon>
        <taxon>Bacillati</taxon>
        <taxon>Chloroflexota</taxon>
        <taxon>Chloroflexia</taxon>
        <taxon>environmental samples</taxon>
    </lineage>
</organism>
<dbReference type="PANTHER" id="PTHR43867:SF2">
    <property type="entry name" value="CELLULOSE SYNTHASE CATALYTIC SUBUNIT A [UDP-FORMING]"/>
    <property type="match status" value="1"/>
</dbReference>
<evidence type="ECO:0000256" key="2">
    <source>
        <dbReference type="ARBA" id="ARBA00022676"/>
    </source>
</evidence>
<feature type="transmembrane region" description="Helical" evidence="7">
    <location>
        <begin position="346"/>
        <end position="366"/>
    </location>
</feature>
<protein>
    <submittedName>
        <fullName evidence="8">Glycosyl transferase, family 2</fullName>
    </submittedName>
</protein>
<sequence>MSTLHEPVFQALIVLLSVALTTQGFFTLALMLYTWARPERLEDSRSPKEYGRPQLSFTAILPARHEEEVIAQTVHHVWNADYPKELLEVVVVCERGDHGTIAEAQRAATEIGHPNVRVVTFNGGPINKPHGLNVALRATKHDVITIFDAEDDVHPHIFQIVNTIMLRDRTRIVQAGVQLMDFRSSWFAIHNVLEYFFWFKSRLHFHAHVGMVPLGGNTVFIHRDLVERVGGWDEGCLTEDGDIGIRLSTLGERIAVTYDAEHATREETPPTLRSFVKQRTRWNQGFLQVLRKGDWKRFPLRQQRWLAAYTLVYPFLQAVTGLLWIPAVTAMAWLDVPVVVAMLSLLPLYVLGFQYVTNLVGLVEFTHAYGSALRPRDLVVFTLGFLPYQLLLSIGAIRAVWRVWAGATNWEKTEHKGSHRLPAPQKRLITDTGV</sequence>
<dbReference type="EMBL" id="CADCTR010001817">
    <property type="protein sequence ID" value="CAA9313711.1"/>
    <property type="molecule type" value="Genomic_DNA"/>
</dbReference>
<proteinExistence type="predicted"/>
<dbReference type="GO" id="GO:0016757">
    <property type="term" value="F:glycosyltransferase activity"/>
    <property type="evidence" value="ECO:0007669"/>
    <property type="project" value="UniProtKB-KW"/>
</dbReference>
<evidence type="ECO:0000256" key="6">
    <source>
        <dbReference type="ARBA" id="ARBA00023136"/>
    </source>
</evidence>
<accession>A0A6J4KTD8</accession>
<dbReference type="InterPro" id="IPR029044">
    <property type="entry name" value="Nucleotide-diphossugar_trans"/>
</dbReference>
<keyword evidence="6 7" id="KW-0472">Membrane</keyword>
<evidence type="ECO:0000256" key="7">
    <source>
        <dbReference type="SAM" id="Phobius"/>
    </source>
</evidence>
<evidence type="ECO:0000256" key="5">
    <source>
        <dbReference type="ARBA" id="ARBA00022989"/>
    </source>
</evidence>